<dbReference type="RefSeq" id="WP_145852661.1">
    <property type="nucleotide sequence ID" value="NZ_RPFW01000002.1"/>
</dbReference>
<dbReference type="Gene3D" id="2.130.10.10">
    <property type="entry name" value="YVTN repeat-like/Quinoprotein amine dehydrogenase"/>
    <property type="match status" value="2"/>
</dbReference>
<feature type="domain" description="Pyrrolo-quinoline quinone repeat" evidence="2">
    <location>
        <begin position="145"/>
        <end position="260"/>
    </location>
</feature>
<dbReference type="PANTHER" id="PTHR34512">
    <property type="entry name" value="CELL SURFACE PROTEIN"/>
    <property type="match status" value="1"/>
</dbReference>
<reference evidence="3 4" key="1">
    <citation type="submission" date="2018-11" db="EMBL/GenBank/DDBJ databases">
        <title>Trebonia kvetii gen.nov., sp.nov., a novel acidophilic actinobacterium, and proposal of the new actinobacterial family Treboniaceae fam. nov.</title>
        <authorList>
            <person name="Rapoport D."/>
            <person name="Sagova-Mareckova M."/>
            <person name="Sedlacek I."/>
            <person name="Provaznik J."/>
            <person name="Kralova S."/>
            <person name="Pavlinic D."/>
            <person name="Benes V."/>
            <person name="Kopecky J."/>
        </authorList>
    </citation>
    <scope>NUCLEOTIDE SEQUENCE [LARGE SCALE GENOMIC DNA]</scope>
    <source>
        <strain evidence="3 4">15Tr583</strain>
    </source>
</reference>
<gene>
    <name evidence="3" type="ORF">EAS64_10005</name>
</gene>
<keyword evidence="1" id="KW-0732">Signal</keyword>
<name>A0A6P2C386_9ACTN</name>
<evidence type="ECO:0000256" key="1">
    <source>
        <dbReference type="SAM" id="SignalP"/>
    </source>
</evidence>
<dbReference type="Proteomes" id="UP000460272">
    <property type="component" value="Unassembled WGS sequence"/>
</dbReference>
<accession>A0A6P2C386</accession>
<evidence type="ECO:0000259" key="2">
    <source>
        <dbReference type="Pfam" id="PF13360"/>
    </source>
</evidence>
<feature type="chain" id="PRO_5039718408" description="Pyrrolo-quinoline quinone repeat domain-containing protein" evidence="1">
    <location>
        <begin position="31"/>
        <end position="462"/>
    </location>
</feature>
<evidence type="ECO:0000313" key="4">
    <source>
        <dbReference type="Proteomes" id="UP000460272"/>
    </source>
</evidence>
<proteinExistence type="predicted"/>
<dbReference type="OrthoDB" id="3453891at2"/>
<sequence>MPRRKLAVRGPVALAAVAAALAVALVPAGARGATARSGSSRTDATVCPTDTWGTSVTNAGHVGWIRSLPASPTGGGLPGPVNAAGVVIFAGDSDLTAFRNAGGGRLWNIHLNPVNGEPASFAGLWASTTAAYTLVKYSVAGKPTERLVELDPNTGKTLWGISLGGYAENVNANGNVYGFAVGGTIVAVDLFTNRVLWRQKFGRPARDGSYNTQLAWAGGYIVAVSGAATPGATTGTAAGFVYTTGKRAWRRTGIPNQPHLAAVSGTVLLSNGYGNSPKSTVFPMTGLAAATGKTLWRVKVKHWVTGVWTSPGVAAFTDSARIYEVDTARGLRWSVSGRPGALAMLHTDLVYVQAAAAGPGRPPVDRVYDRQQKNGALRWTRPGDPAYILAPDGPTLVLVNSSPLSPQPGTSVYAVYRKNGKQLHPAVALPAAVLTPPGVFNSGTYIELNPRECEPGSLATEP</sequence>
<dbReference type="AlphaFoldDB" id="A0A6P2C386"/>
<dbReference type="SUPFAM" id="SSF50998">
    <property type="entry name" value="Quinoprotein alcohol dehydrogenase-like"/>
    <property type="match status" value="1"/>
</dbReference>
<dbReference type="Pfam" id="PF13360">
    <property type="entry name" value="PQQ_2"/>
    <property type="match status" value="2"/>
</dbReference>
<dbReference type="InterPro" id="IPR002372">
    <property type="entry name" value="PQQ_rpt_dom"/>
</dbReference>
<feature type="domain" description="Pyrrolo-quinoline quinone repeat" evidence="2">
    <location>
        <begin position="286"/>
        <end position="423"/>
    </location>
</feature>
<dbReference type="PANTHER" id="PTHR34512:SF30">
    <property type="entry name" value="OUTER MEMBRANE PROTEIN ASSEMBLY FACTOR BAMB"/>
    <property type="match status" value="1"/>
</dbReference>
<evidence type="ECO:0000313" key="3">
    <source>
        <dbReference type="EMBL" id="TVZ04955.1"/>
    </source>
</evidence>
<keyword evidence="4" id="KW-1185">Reference proteome</keyword>
<dbReference type="InterPro" id="IPR015943">
    <property type="entry name" value="WD40/YVTN_repeat-like_dom_sf"/>
</dbReference>
<dbReference type="EMBL" id="RPFW01000002">
    <property type="protein sequence ID" value="TVZ04955.1"/>
    <property type="molecule type" value="Genomic_DNA"/>
</dbReference>
<feature type="signal peptide" evidence="1">
    <location>
        <begin position="1"/>
        <end position="30"/>
    </location>
</feature>
<comment type="caution">
    <text evidence="3">The sequence shown here is derived from an EMBL/GenBank/DDBJ whole genome shotgun (WGS) entry which is preliminary data.</text>
</comment>
<protein>
    <recommendedName>
        <fullName evidence="2">Pyrrolo-quinoline quinone repeat domain-containing protein</fullName>
    </recommendedName>
</protein>
<organism evidence="3 4">
    <name type="scientific">Trebonia kvetii</name>
    <dbReference type="NCBI Taxonomy" id="2480626"/>
    <lineage>
        <taxon>Bacteria</taxon>
        <taxon>Bacillati</taxon>
        <taxon>Actinomycetota</taxon>
        <taxon>Actinomycetes</taxon>
        <taxon>Streptosporangiales</taxon>
        <taxon>Treboniaceae</taxon>
        <taxon>Trebonia</taxon>
    </lineage>
</organism>
<dbReference type="InterPro" id="IPR011047">
    <property type="entry name" value="Quinoprotein_ADH-like_sf"/>
</dbReference>